<dbReference type="GO" id="GO:0016788">
    <property type="term" value="F:hydrolase activity, acting on ester bonds"/>
    <property type="evidence" value="ECO:0007669"/>
    <property type="project" value="InterPro"/>
</dbReference>
<dbReference type="InterPro" id="IPR036514">
    <property type="entry name" value="SGNH_hydro_sf"/>
</dbReference>
<keyword evidence="3" id="KW-0442">Lipid degradation</keyword>
<dbReference type="AlphaFoldDB" id="A0A6P8EET0"/>
<dbReference type="PANTHER" id="PTHR45648:SF106">
    <property type="entry name" value="ANTHER-SPECIFIC PROLINE-RICH PROTEIN APG"/>
    <property type="match status" value="1"/>
</dbReference>
<proteinExistence type="inferred from homology"/>
<feature type="signal peptide" evidence="5">
    <location>
        <begin position="1"/>
        <end position="21"/>
    </location>
</feature>
<accession>A0A6P8EET0</accession>
<keyword evidence="6" id="KW-1185">Reference proteome</keyword>
<evidence type="ECO:0000313" key="6">
    <source>
        <dbReference type="Proteomes" id="UP000515151"/>
    </source>
</evidence>
<dbReference type="GO" id="GO:0016042">
    <property type="term" value="P:lipid catabolic process"/>
    <property type="evidence" value="ECO:0007669"/>
    <property type="project" value="UniProtKB-KW"/>
</dbReference>
<dbReference type="OrthoDB" id="1600564at2759"/>
<dbReference type="Pfam" id="PF00657">
    <property type="entry name" value="Lipase_GDSL"/>
    <property type="match status" value="1"/>
</dbReference>
<keyword evidence="4" id="KW-0443">Lipid metabolism</keyword>
<evidence type="ECO:0000256" key="2">
    <source>
        <dbReference type="ARBA" id="ARBA00022801"/>
    </source>
</evidence>
<keyword evidence="2" id="KW-0378">Hydrolase</keyword>
<reference evidence="7" key="2">
    <citation type="submission" date="2025-08" db="UniProtKB">
        <authorList>
            <consortium name="RefSeq"/>
        </authorList>
    </citation>
    <scope>IDENTIFICATION</scope>
    <source>
        <tissue evidence="7">Leaf</tissue>
    </source>
</reference>
<feature type="chain" id="PRO_5027759177" evidence="5">
    <location>
        <begin position="22"/>
        <end position="360"/>
    </location>
</feature>
<dbReference type="Gene3D" id="3.40.50.1110">
    <property type="entry name" value="SGNH hydrolase"/>
    <property type="match status" value="1"/>
</dbReference>
<dbReference type="CDD" id="cd01837">
    <property type="entry name" value="SGNH_plant_lipase_like"/>
    <property type="match status" value="1"/>
</dbReference>
<evidence type="ECO:0000256" key="3">
    <source>
        <dbReference type="ARBA" id="ARBA00022963"/>
    </source>
</evidence>
<evidence type="ECO:0000256" key="5">
    <source>
        <dbReference type="SAM" id="SignalP"/>
    </source>
</evidence>
<evidence type="ECO:0000256" key="1">
    <source>
        <dbReference type="ARBA" id="ARBA00008668"/>
    </source>
</evidence>
<gene>
    <name evidence="7" type="primary">LOC116213199</name>
</gene>
<evidence type="ECO:0000256" key="4">
    <source>
        <dbReference type="ARBA" id="ARBA00023098"/>
    </source>
</evidence>
<dbReference type="InterPro" id="IPR051058">
    <property type="entry name" value="GDSL_Est/Lipase"/>
</dbReference>
<sequence length="360" mass="39491">MGLDLVLVLCLFVLRFGGLEGQMVPAVFVFGDSLVDVGNNNHLKLSLAKANFRHNGIDFPGKKPTGRFSNGKNAADFLAEKVGLPPSPPYLSLISGSNKNNASSFLTGVSFASGGAGIFDGTDQLYRQSLPLSKQVEYYSKVHDSLVKQLGSSAAQNLLRKSLFAVAIGSNDVFGYSGSSDLGKGRTPQQYVDQMASSLEGYLKRLYGYDARKFVMVGLGPIGCCPSQRNKNKTEECSDETNRLSFLYNQALMAMLRSLQSELKDVSYSYYDTYSVMQNFIQKPTSYGFTEVKAACCGLGNLNAKVACLPISKYCPSRRDHLFWDLYHPTEAAARMFLDDAFDGPPQHTFPVNVRQMIAQ</sequence>
<dbReference type="GeneID" id="116213199"/>
<comment type="similarity">
    <text evidence="1">Belongs to the 'GDSL' lipolytic enzyme family.</text>
</comment>
<evidence type="ECO:0000313" key="7">
    <source>
        <dbReference type="RefSeq" id="XP_031403906.1"/>
    </source>
</evidence>
<dbReference type="SUPFAM" id="SSF52266">
    <property type="entry name" value="SGNH hydrolase"/>
    <property type="match status" value="1"/>
</dbReference>
<reference evidence="6" key="1">
    <citation type="journal article" date="2020" name="Plant Biotechnol. J.">
        <title>The pomegranate (Punica granatum L.) draft genome dissects genetic divergence between soft- and hard-seeded cultivars.</title>
        <authorList>
            <person name="Luo X."/>
            <person name="Li H."/>
            <person name="Wu Z."/>
            <person name="Yao W."/>
            <person name="Zhao P."/>
            <person name="Cao D."/>
            <person name="Yu H."/>
            <person name="Li K."/>
            <person name="Poudel K."/>
            <person name="Zhao D."/>
            <person name="Zhang F."/>
            <person name="Xia X."/>
            <person name="Chen L."/>
            <person name="Wang Q."/>
            <person name="Jing D."/>
            <person name="Cao S."/>
        </authorList>
    </citation>
    <scope>NUCLEOTIDE SEQUENCE [LARGE SCALE GENOMIC DNA]</scope>
    <source>
        <strain evidence="6">cv. Tunisia</strain>
    </source>
</reference>
<dbReference type="InterPro" id="IPR035669">
    <property type="entry name" value="SGNH_plant_lipase-like"/>
</dbReference>
<dbReference type="PANTHER" id="PTHR45648">
    <property type="entry name" value="GDSL LIPASE/ACYLHYDROLASE FAMILY PROTEIN (AFU_ORTHOLOGUE AFUA_4G14700)"/>
    <property type="match status" value="1"/>
</dbReference>
<name>A0A6P8EET0_PUNGR</name>
<organism evidence="6 7">
    <name type="scientific">Punica granatum</name>
    <name type="common">Pomegranate</name>
    <dbReference type="NCBI Taxonomy" id="22663"/>
    <lineage>
        <taxon>Eukaryota</taxon>
        <taxon>Viridiplantae</taxon>
        <taxon>Streptophyta</taxon>
        <taxon>Embryophyta</taxon>
        <taxon>Tracheophyta</taxon>
        <taxon>Spermatophyta</taxon>
        <taxon>Magnoliopsida</taxon>
        <taxon>eudicotyledons</taxon>
        <taxon>Gunneridae</taxon>
        <taxon>Pentapetalae</taxon>
        <taxon>rosids</taxon>
        <taxon>malvids</taxon>
        <taxon>Myrtales</taxon>
        <taxon>Lythraceae</taxon>
        <taxon>Punica</taxon>
    </lineage>
</organism>
<keyword evidence="5" id="KW-0732">Signal</keyword>
<dbReference type="RefSeq" id="XP_031403906.1">
    <property type="nucleotide sequence ID" value="XM_031548046.1"/>
</dbReference>
<dbReference type="Proteomes" id="UP000515151">
    <property type="component" value="Chromosome 7"/>
</dbReference>
<protein>
    <submittedName>
        <fullName evidence="7">GDSL esterase/lipase At5g55050-like</fullName>
    </submittedName>
</protein>
<dbReference type="InterPro" id="IPR001087">
    <property type="entry name" value="GDSL"/>
</dbReference>